<evidence type="ECO:0000313" key="14">
    <source>
        <dbReference type="Proteomes" id="UP000239872"/>
    </source>
</evidence>
<evidence type="ECO:0000256" key="2">
    <source>
        <dbReference type="ARBA" id="ARBA00009765"/>
    </source>
</evidence>
<keyword evidence="6" id="KW-0460">Magnesium</keyword>
<dbReference type="SUPFAM" id="SSF143865">
    <property type="entry name" value="CorA soluble domain-like"/>
    <property type="match status" value="1"/>
</dbReference>
<dbReference type="GO" id="GO:0015095">
    <property type="term" value="F:magnesium ion transmembrane transporter activity"/>
    <property type="evidence" value="ECO:0007669"/>
    <property type="project" value="TreeGrafter"/>
</dbReference>
<dbReference type="GO" id="GO:0050897">
    <property type="term" value="F:cobalt ion binding"/>
    <property type="evidence" value="ECO:0007669"/>
    <property type="project" value="TreeGrafter"/>
</dbReference>
<dbReference type="PANTHER" id="PTHR46494">
    <property type="entry name" value="CORA FAMILY METAL ION TRANSPORTER (EUROFUNG)"/>
    <property type="match status" value="1"/>
</dbReference>
<dbReference type="CDD" id="cd12832">
    <property type="entry name" value="TmCorA-like_u3"/>
    <property type="match status" value="1"/>
</dbReference>
<evidence type="ECO:0000256" key="8">
    <source>
        <dbReference type="ARBA" id="ARBA00023065"/>
    </source>
</evidence>
<dbReference type="InterPro" id="IPR045863">
    <property type="entry name" value="CorA_TM1_TM2"/>
</dbReference>
<dbReference type="RefSeq" id="WP_105039869.1">
    <property type="nucleotide sequence ID" value="NZ_PPSL01000003.1"/>
</dbReference>
<dbReference type="GO" id="GO:0015087">
    <property type="term" value="F:cobalt ion transmembrane transporter activity"/>
    <property type="evidence" value="ECO:0007669"/>
    <property type="project" value="TreeGrafter"/>
</dbReference>
<feature type="transmembrane region" description="Helical" evidence="12">
    <location>
        <begin position="242"/>
        <end position="262"/>
    </location>
</feature>
<evidence type="ECO:0000256" key="12">
    <source>
        <dbReference type="SAM" id="Phobius"/>
    </source>
</evidence>
<proteinExistence type="inferred from homology"/>
<organism evidence="13 14">
    <name type="scientific">Flavipsychrobacter stenotrophus</name>
    <dbReference type="NCBI Taxonomy" id="2077091"/>
    <lineage>
        <taxon>Bacteria</taxon>
        <taxon>Pseudomonadati</taxon>
        <taxon>Bacteroidota</taxon>
        <taxon>Chitinophagia</taxon>
        <taxon>Chitinophagales</taxon>
        <taxon>Chitinophagaceae</taxon>
        <taxon>Flavipsychrobacter</taxon>
    </lineage>
</organism>
<dbReference type="Pfam" id="PF01544">
    <property type="entry name" value="CorA"/>
    <property type="match status" value="1"/>
</dbReference>
<evidence type="ECO:0000256" key="3">
    <source>
        <dbReference type="ARBA" id="ARBA00022448"/>
    </source>
</evidence>
<dbReference type="Gene3D" id="1.20.58.340">
    <property type="entry name" value="Magnesium transport protein CorA, transmembrane region"/>
    <property type="match status" value="2"/>
</dbReference>
<keyword evidence="3" id="KW-0813">Transport</keyword>
<keyword evidence="8" id="KW-0406">Ion transport</keyword>
<keyword evidence="7 12" id="KW-1133">Transmembrane helix</keyword>
<evidence type="ECO:0000256" key="7">
    <source>
        <dbReference type="ARBA" id="ARBA00022989"/>
    </source>
</evidence>
<keyword evidence="14" id="KW-1185">Reference proteome</keyword>
<reference evidence="13 14" key="1">
    <citation type="submission" date="2018-01" db="EMBL/GenBank/DDBJ databases">
        <title>A novel member of the phylum Bacteroidetes isolated from glacier ice.</title>
        <authorList>
            <person name="Liu Q."/>
            <person name="Xin Y.-H."/>
        </authorList>
    </citation>
    <scope>NUCLEOTIDE SEQUENCE [LARGE SCALE GENOMIC DNA]</scope>
    <source>
        <strain evidence="13 14">RB1R16</strain>
    </source>
</reference>
<evidence type="ECO:0000256" key="6">
    <source>
        <dbReference type="ARBA" id="ARBA00022842"/>
    </source>
</evidence>
<comment type="similarity">
    <text evidence="2">Belongs to the CorA metal ion transporter (MIT) (TC 1.A.35) family.</text>
</comment>
<evidence type="ECO:0000256" key="4">
    <source>
        <dbReference type="ARBA" id="ARBA00022475"/>
    </source>
</evidence>
<dbReference type="InterPro" id="IPR002523">
    <property type="entry name" value="MgTranspt_CorA/ZnTranspt_ZntB"/>
</dbReference>
<dbReference type="FunFam" id="1.20.58.340:FF:000004">
    <property type="entry name" value="Magnesium transport protein CorA"/>
    <property type="match status" value="1"/>
</dbReference>
<accession>A0A2S7SWZ6</accession>
<comment type="function">
    <text evidence="11">Mediates influx of magnesium ions. Alternates between open and closed states. Activated by low cytoplasmic Mg(2+) levels. Inactive when cytoplasmic Mg(2+) levels are high.</text>
</comment>
<protein>
    <submittedName>
        <fullName evidence="13">Magnesium transporter CorA</fullName>
    </submittedName>
</protein>
<evidence type="ECO:0000256" key="5">
    <source>
        <dbReference type="ARBA" id="ARBA00022692"/>
    </source>
</evidence>
<dbReference type="SUPFAM" id="SSF144083">
    <property type="entry name" value="Magnesium transport protein CorA, transmembrane region"/>
    <property type="match status" value="1"/>
</dbReference>
<dbReference type="OrthoDB" id="9803416at2"/>
<name>A0A2S7SWZ6_9BACT</name>
<dbReference type="PANTHER" id="PTHR46494:SF1">
    <property type="entry name" value="CORA FAMILY METAL ION TRANSPORTER (EUROFUNG)"/>
    <property type="match status" value="1"/>
</dbReference>
<comment type="caution">
    <text evidence="13">The sequence shown here is derived from an EMBL/GenBank/DDBJ whole genome shotgun (WGS) entry which is preliminary data.</text>
</comment>
<comment type="subcellular location">
    <subcellularLocation>
        <location evidence="1">Cell membrane</location>
        <topology evidence="1">Multi-pass membrane protein</topology>
    </subcellularLocation>
</comment>
<dbReference type="InterPro" id="IPR045861">
    <property type="entry name" value="CorA_cytoplasmic_dom"/>
</dbReference>
<comment type="catalytic activity">
    <reaction evidence="10">
        <text>Mg(2+)(in) = Mg(2+)(out)</text>
        <dbReference type="Rhea" id="RHEA:29827"/>
        <dbReference type="ChEBI" id="CHEBI:18420"/>
    </reaction>
</comment>
<sequence>MIRNLAKKNKEDYEWLDVLAPTPEELHEIAQKYDLHEESVNDCLQPGHLPKYERFRGYTFIIVRVYFPIKDQEADTVQELTNKVAIFISDKYIITIHRNEWAPLVAISEEYVNSGECKKPTHVLTEIVKAGLHSFEAPGNKITQHIEFYEEQVFLKDRNVSFLKGLYFIKRKIDVIKRLLILTHEIVDKIDNKDTSDAYTRECRDMYIKQQSLYDSLLEQATQLMNIYFNISSQRTNETMRVLTIFSVFFMPLTFIVGVYGMNFKFMPELEHKWGYPGVMILMAVVILVVYVWFKRKKWM</sequence>
<evidence type="ECO:0000256" key="10">
    <source>
        <dbReference type="ARBA" id="ARBA00034269"/>
    </source>
</evidence>
<dbReference type="AlphaFoldDB" id="A0A2S7SWZ6"/>
<gene>
    <name evidence="13" type="ORF">CJD36_014330</name>
</gene>
<evidence type="ECO:0000313" key="13">
    <source>
        <dbReference type="EMBL" id="PQJ11141.1"/>
    </source>
</evidence>
<evidence type="ECO:0000256" key="9">
    <source>
        <dbReference type="ARBA" id="ARBA00023136"/>
    </source>
</evidence>
<dbReference type="GO" id="GO:0000287">
    <property type="term" value="F:magnesium ion binding"/>
    <property type="evidence" value="ECO:0007669"/>
    <property type="project" value="TreeGrafter"/>
</dbReference>
<dbReference type="Gene3D" id="3.30.460.20">
    <property type="entry name" value="CorA soluble domain-like"/>
    <property type="match status" value="1"/>
</dbReference>
<evidence type="ECO:0000256" key="11">
    <source>
        <dbReference type="ARBA" id="ARBA00045497"/>
    </source>
</evidence>
<dbReference type="Proteomes" id="UP000239872">
    <property type="component" value="Unassembled WGS sequence"/>
</dbReference>
<evidence type="ECO:0000256" key="1">
    <source>
        <dbReference type="ARBA" id="ARBA00004651"/>
    </source>
</evidence>
<dbReference type="GO" id="GO:0005886">
    <property type="term" value="C:plasma membrane"/>
    <property type="evidence" value="ECO:0007669"/>
    <property type="project" value="UniProtKB-SubCell"/>
</dbReference>
<keyword evidence="4" id="KW-1003">Cell membrane</keyword>
<keyword evidence="9 12" id="KW-0472">Membrane</keyword>
<feature type="transmembrane region" description="Helical" evidence="12">
    <location>
        <begin position="274"/>
        <end position="294"/>
    </location>
</feature>
<keyword evidence="5 12" id="KW-0812">Transmembrane</keyword>
<dbReference type="EMBL" id="PPSL01000003">
    <property type="protein sequence ID" value="PQJ11141.1"/>
    <property type="molecule type" value="Genomic_DNA"/>
</dbReference>